<proteinExistence type="predicted"/>
<organism evidence="2 3">
    <name type="scientific">Pterulicium gracile</name>
    <dbReference type="NCBI Taxonomy" id="1884261"/>
    <lineage>
        <taxon>Eukaryota</taxon>
        <taxon>Fungi</taxon>
        <taxon>Dikarya</taxon>
        <taxon>Basidiomycota</taxon>
        <taxon>Agaricomycotina</taxon>
        <taxon>Agaricomycetes</taxon>
        <taxon>Agaricomycetidae</taxon>
        <taxon>Agaricales</taxon>
        <taxon>Pleurotineae</taxon>
        <taxon>Pterulaceae</taxon>
        <taxon>Pterulicium</taxon>
    </lineage>
</organism>
<keyword evidence="3" id="KW-1185">Reference proteome</keyword>
<evidence type="ECO:0000313" key="2">
    <source>
        <dbReference type="EMBL" id="TFL01138.1"/>
    </source>
</evidence>
<feature type="region of interest" description="Disordered" evidence="1">
    <location>
        <begin position="90"/>
        <end position="110"/>
    </location>
</feature>
<dbReference type="AlphaFoldDB" id="A0A5C3QIK9"/>
<gene>
    <name evidence="2" type="ORF">BDV98DRAFT_593540</name>
</gene>
<evidence type="ECO:0000313" key="3">
    <source>
        <dbReference type="Proteomes" id="UP000305067"/>
    </source>
</evidence>
<feature type="compositionally biased region" description="Basic and acidic residues" evidence="1">
    <location>
        <begin position="90"/>
        <end position="105"/>
    </location>
</feature>
<accession>A0A5C3QIK9</accession>
<feature type="region of interest" description="Disordered" evidence="1">
    <location>
        <begin position="29"/>
        <end position="74"/>
    </location>
</feature>
<dbReference type="Proteomes" id="UP000305067">
    <property type="component" value="Unassembled WGS sequence"/>
</dbReference>
<name>A0A5C3QIK9_9AGAR</name>
<feature type="compositionally biased region" description="Low complexity" evidence="1">
    <location>
        <begin position="65"/>
        <end position="74"/>
    </location>
</feature>
<protein>
    <submittedName>
        <fullName evidence="2">Uncharacterized protein</fullName>
    </submittedName>
</protein>
<reference evidence="2 3" key="1">
    <citation type="journal article" date="2019" name="Nat. Ecol. Evol.">
        <title>Megaphylogeny resolves global patterns of mushroom evolution.</title>
        <authorList>
            <person name="Varga T."/>
            <person name="Krizsan K."/>
            <person name="Foldi C."/>
            <person name="Dima B."/>
            <person name="Sanchez-Garcia M."/>
            <person name="Sanchez-Ramirez S."/>
            <person name="Szollosi G.J."/>
            <person name="Szarkandi J.G."/>
            <person name="Papp V."/>
            <person name="Albert L."/>
            <person name="Andreopoulos W."/>
            <person name="Angelini C."/>
            <person name="Antonin V."/>
            <person name="Barry K.W."/>
            <person name="Bougher N.L."/>
            <person name="Buchanan P."/>
            <person name="Buyck B."/>
            <person name="Bense V."/>
            <person name="Catcheside P."/>
            <person name="Chovatia M."/>
            <person name="Cooper J."/>
            <person name="Damon W."/>
            <person name="Desjardin D."/>
            <person name="Finy P."/>
            <person name="Geml J."/>
            <person name="Haridas S."/>
            <person name="Hughes K."/>
            <person name="Justo A."/>
            <person name="Karasinski D."/>
            <person name="Kautmanova I."/>
            <person name="Kiss B."/>
            <person name="Kocsube S."/>
            <person name="Kotiranta H."/>
            <person name="LaButti K.M."/>
            <person name="Lechner B.E."/>
            <person name="Liimatainen K."/>
            <person name="Lipzen A."/>
            <person name="Lukacs Z."/>
            <person name="Mihaltcheva S."/>
            <person name="Morgado L.N."/>
            <person name="Niskanen T."/>
            <person name="Noordeloos M.E."/>
            <person name="Ohm R.A."/>
            <person name="Ortiz-Santana B."/>
            <person name="Ovrebo C."/>
            <person name="Racz N."/>
            <person name="Riley R."/>
            <person name="Savchenko A."/>
            <person name="Shiryaev A."/>
            <person name="Soop K."/>
            <person name="Spirin V."/>
            <person name="Szebenyi C."/>
            <person name="Tomsovsky M."/>
            <person name="Tulloss R.E."/>
            <person name="Uehling J."/>
            <person name="Grigoriev I.V."/>
            <person name="Vagvolgyi C."/>
            <person name="Papp T."/>
            <person name="Martin F.M."/>
            <person name="Miettinen O."/>
            <person name="Hibbett D.S."/>
            <person name="Nagy L.G."/>
        </authorList>
    </citation>
    <scope>NUCLEOTIDE SEQUENCE [LARGE SCALE GENOMIC DNA]</scope>
    <source>
        <strain evidence="2 3">CBS 309.79</strain>
    </source>
</reference>
<evidence type="ECO:0000256" key="1">
    <source>
        <dbReference type="SAM" id="MobiDB-lite"/>
    </source>
</evidence>
<sequence>MVVQKRTNQNDPPSAQCLSRVREARSALRLRPITKLKSASSNARPQPATPSELPPTVRHAAKPNAASASRFRAASEVPVSKPSLKLDIHADNHRARESSELHDEIDTPGSTSSPGCCVYCNHYDPSGQGVSELHLMTHREYLFLYRGFLPDGTVAVETDVRDTRCGCSESTSFFSPSAFLDHVLLSPTVQCVPMHPGLLKEWKESMSAMGKVTRSADMFFHECVDGDSEYHLYQAVLYDKPLENDGDTDLTTPSFSFDDDALNELYCSSVRWQTYPLCKRSGVLTVAPPPSGSSGT</sequence>
<dbReference type="EMBL" id="ML178826">
    <property type="protein sequence ID" value="TFL01138.1"/>
    <property type="molecule type" value="Genomic_DNA"/>
</dbReference>